<evidence type="ECO:0000313" key="1">
    <source>
        <dbReference type="EMBL" id="KAG8635551.1"/>
    </source>
</evidence>
<keyword evidence="2" id="KW-1185">Reference proteome</keyword>
<protein>
    <submittedName>
        <fullName evidence="1">Uncharacterized protein</fullName>
    </submittedName>
</protein>
<gene>
    <name evidence="1" type="ORF">MANES_16G045600v8</name>
</gene>
<name>A0ACB7G698_MANES</name>
<dbReference type="Proteomes" id="UP000091857">
    <property type="component" value="Chromosome 16"/>
</dbReference>
<sequence>MVRTSKVLLGITSDYRLWILAMAIMSVLLVMSVRRSWFGDEFSDQASEDFHLPVSLPSKGHGHPPILAYWICGSSGDGKRMMRLLKAIYHPRNQYLLQLDSDAVDYERVDLLVWIKSENLFTSFGNVYVVGKSYGINRIGSSALAAILHAAALLLKLNQDWDWFINLSPSDYPIMTQDDLLYVFSSLPRDLNFIHFSNETEWKEKRRIEQIVIDPSLYLQKRNDLFYTVETRTPNAFKIFGGSPWLILTRALMEYSVKGWDNLPRKLVMYFSNAAYPIEFYFHTLICNSPDFHNTTINTDLRYNILEDPKSNKTVLYSGAAAAAFASPFKEGNSELNRIDEMILNRLPDAVVPGSWCLSHQGIDVINYTESENWNLCSTWGNIDSVKPGPSGMKLASLISELLRSNHHCHQ</sequence>
<evidence type="ECO:0000313" key="2">
    <source>
        <dbReference type="Proteomes" id="UP000091857"/>
    </source>
</evidence>
<proteinExistence type="predicted"/>
<dbReference type="EMBL" id="CM004402">
    <property type="protein sequence ID" value="KAG8635551.1"/>
    <property type="molecule type" value="Genomic_DNA"/>
</dbReference>
<reference evidence="2" key="1">
    <citation type="journal article" date="2016" name="Nat. Biotechnol.">
        <title>Sequencing wild and cultivated cassava and related species reveals extensive interspecific hybridization and genetic diversity.</title>
        <authorList>
            <person name="Bredeson J.V."/>
            <person name="Lyons J.B."/>
            <person name="Prochnik S.E."/>
            <person name="Wu G.A."/>
            <person name="Ha C.M."/>
            <person name="Edsinger-Gonzales E."/>
            <person name="Grimwood J."/>
            <person name="Schmutz J."/>
            <person name="Rabbi I.Y."/>
            <person name="Egesi C."/>
            <person name="Nauluvula P."/>
            <person name="Lebot V."/>
            <person name="Ndunguru J."/>
            <person name="Mkamilo G."/>
            <person name="Bart R.S."/>
            <person name="Setter T.L."/>
            <person name="Gleadow R.M."/>
            <person name="Kulakow P."/>
            <person name="Ferguson M.E."/>
            <person name="Rounsley S."/>
            <person name="Rokhsar D.S."/>
        </authorList>
    </citation>
    <scope>NUCLEOTIDE SEQUENCE [LARGE SCALE GENOMIC DNA]</scope>
    <source>
        <strain evidence="2">cv. AM560-2</strain>
    </source>
</reference>
<organism evidence="1 2">
    <name type="scientific">Manihot esculenta</name>
    <name type="common">Cassava</name>
    <name type="synonym">Jatropha manihot</name>
    <dbReference type="NCBI Taxonomy" id="3983"/>
    <lineage>
        <taxon>Eukaryota</taxon>
        <taxon>Viridiplantae</taxon>
        <taxon>Streptophyta</taxon>
        <taxon>Embryophyta</taxon>
        <taxon>Tracheophyta</taxon>
        <taxon>Spermatophyta</taxon>
        <taxon>Magnoliopsida</taxon>
        <taxon>eudicotyledons</taxon>
        <taxon>Gunneridae</taxon>
        <taxon>Pentapetalae</taxon>
        <taxon>rosids</taxon>
        <taxon>fabids</taxon>
        <taxon>Malpighiales</taxon>
        <taxon>Euphorbiaceae</taxon>
        <taxon>Crotonoideae</taxon>
        <taxon>Manihoteae</taxon>
        <taxon>Manihot</taxon>
    </lineage>
</organism>
<accession>A0ACB7G698</accession>
<comment type="caution">
    <text evidence="1">The sequence shown here is derived from an EMBL/GenBank/DDBJ whole genome shotgun (WGS) entry which is preliminary data.</text>
</comment>